<protein>
    <submittedName>
        <fullName evidence="3">GDSL-like Lipase/Acylhydrolase</fullName>
    </submittedName>
</protein>
<dbReference type="PANTHER" id="PTHR43784">
    <property type="entry name" value="GDSL-LIKE LIPASE/ACYLHYDROLASE, PUTATIVE (AFU_ORTHOLOGUE AFUA_2G00820)-RELATED"/>
    <property type="match status" value="1"/>
</dbReference>
<reference evidence="3 4" key="1">
    <citation type="submission" date="2018-06" db="EMBL/GenBank/DDBJ databases">
        <authorList>
            <consortium name="Pathogen Informatics"/>
            <person name="Doyle S."/>
        </authorList>
    </citation>
    <scope>NUCLEOTIDE SEQUENCE [LARGE SCALE GENOMIC DNA]</scope>
    <source>
        <strain evidence="3 4">NCTC13043</strain>
    </source>
</reference>
<dbReference type="PANTHER" id="PTHR43784:SF2">
    <property type="entry name" value="GDSL-LIKE LIPASE_ACYLHYDROLASE, PUTATIVE (AFU_ORTHOLOGUE AFUA_2G00820)-RELATED"/>
    <property type="match status" value="1"/>
</dbReference>
<dbReference type="Pfam" id="PF13472">
    <property type="entry name" value="Lipase_GDSL_2"/>
    <property type="match status" value="1"/>
</dbReference>
<dbReference type="AlphaFoldDB" id="A0A379GAD4"/>
<evidence type="ECO:0000313" key="4">
    <source>
        <dbReference type="Proteomes" id="UP000254235"/>
    </source>
</evidence>
<keyword evidence="3" id="KW-0378">Hydrolase</keyword>
<evidence type="ECO:0000313" key="3">
    <source>
        <dbReference type="EMBL" id="SUC37871.1"/>
    </source>
</evidence>
<dbReference type="CDD" id="cd01830">
    <property type="entry name" value="XynE_like"/>
    <property type="match status" value="1"/>
</dbReference>
<feature type="chain" id="PRO_5016854173" evidence="1">
    <location>
        <begin position="21"/>
        <end position="402"/>
    </location>
</feature>
<dbReference type="GO" id="GO:0016788">
    <property type="term" value="F:hydrolase activity, acting on ester bonds"/>
    <property type="evidence" value="ECO:0007669"/>
    <property type="project" value="UniProtKB-ARBA"/>
</dbReference>
<dbReference type="SUPFAM" id="SSF52266">
    <property type="entry name" value="SGNH hydrolase"/>
    <property type="match status" value="1"/>
</dbReference>
<accession>A0A379GAD4</accession>
<keyword evidence="1" id="KW-0732">Signal</keyword>
<proteinExistence type="predicted"/>
<dbReference type="Gene3D" id="3.40.50.1110">
    <property type="entry name" value="SGNH hydrolase"/>
    <property type="match status" value="1"/>
</dbReference>
<feature type="signal peptide" evidence="1">
    <location>
        <begin position="1"/>
        <end position="20"/>
    </location>
</feature>
<dbReference type="OrthoDB" id="9794725at2"/>
<name>A0A379GAD4_9BACT</name>
<gene>
    <name evidence="3" type="ORF">NCTC13043_02369</name>
</gene>
<dbReference type="EMBL" id="UGTP01000004">
    <property type="protein sequence ID" value="SUC37871.1"/>
    <property type="molecule type" value="Genomic_DNA"/>
</dbReference>
<evidence type="ECO:0000259" key="2">
    <source>
        <dbReference type="Pfam" id="PF13472"/>
    </source>
</evidence>
<evidence type="ECO:0000256" key="1">
    <source>
        <dbReference type="SAM" id="SignalP"/>
    </source>
</evidence>
<dbReference type="Proteomes" id="UP000254235">
    <property type="component" value="Unassembled WGS sequence"/>
</dbReference>
<sequence length="402" mass="44890">MYTRNFLTALLLLFGIATFAQQEHWVGTWACAPQTVDKRFMPYNNQMNNRAVRQIVKVSIGGKTIRLKLSNELSTTPVEIESVYIAQAENGSDIRKGKVSYLKFSGKDGVTLPAGKAIYSDELQFELQPLSKIAITINYIKAPKQPTVHMGSRTTSYILKGKANADTSFRTAFKEEHWFNIAGIEVLSNTATAIAILGNSITDGKASTNNAQNRWPDFFSAAINTPEKAETGVLNLGIGDNRILSVGLGTPGKERFDRDILGQHGLHSVIIFEAINDIGTSKNPEETARQLIEAYKEMTKKAHAHGLKVYMGTITPFEGCKSYYNEAREKARQTVNEWIRTTHETDGFIDFDELMRNPQHPKQLRKEWQSGDWLHPNPEGYKAMGEHAAKVLAHEINSTTTL</sequence>
<dbReference type="InterPro" id="IPR013830">
    <property type="entry name" value="SGNH_hydro"/>
</dbReference>
<dbReference type="RefSeq" id="WP_115084214.1">
    <property type="nucleotide sequence ID" value="NZ_CAUSMA010000001.1"/>
</dbReference>
<dbReference type="InterPro" id="IPR053140">
    <property type="entry name" value="GDSL_Rv0518-like"/>
</dbReference>
<feature type="domain" description="SGNH hydrolase-type esterase" evidence="2">
    <location>
        <begin position="197"/>
        <end position="383"/>
    </location>
</feature>
<dbReference type="GeneID" id="78571981"/>
<dbReference type="InterPro" id="IPR036514">
    <property type="entry name" value="SGNH_hydro_sf"/>
</dbReference>
<organism evidence="3 4">
    <name type="scientific">Prevotella pallens</name>
    <dbReference type="NCBI Taxonomy" id="60133"/>
    <lineage>
        <taxon>Bacteria</taxon>
        <taxon>Pseudomonadati</taxon>
        <taxon>Bacteroidota</taxon>
        <taxon>Bacteroidia</taxon>
        <taxon>Bacteroidales</taxon>
        <taxon>Prevotellaceae</taxon>
        <taxon>Prevotella</taxon>
    </lineage>
</organism>